<evidence type="ECO:0000256" key="3">
    <source>
        <dbReference type="ARBA" id="ARBA00023027"/>
    </source>
</evidence>
<evidence type="ECO:0000313" key="8">
    <source>
        <dbReference type="EMBL" id="CAB4596276.1"/>
    </source>
</evidence>
<dbReference type="EMBL" id="CAEZUP010000002">
    <property type="protein sequence ID" value="CAB4596276.1"/>
    <property type="molecule type" value="Genomic_DNA"/>
</dbReference>
<keyword evidence="4" id="KW-0057">Aromatic amino acid biosynthesis</keyword>
<accession>A0A6J6G4R4</accession>
<dbReference type="Pfam" id="PF01761">
    <property type="entry name" value="DHQ_synthase"/>
    <property type="match status" value="1"/>
</dbReference>
<organism evidence="8">
    <name type="scientific">freshwater metagenome</name>
    <dbReference type="NCBI Taxonomy" id="449393"/>
    <lineage>
        <taxon>unclassified sequences</taxon>
        <taxon>metagenomes</taxon>
        <taxon>ecological metagenomes</taxon>
    </lineage>
</organism>
<dbReference type="Gene3D" id="3.40.50.1970">
    <property type="match status" value="1"/>
</dbReference>
<dbReference type="InterPro" id="IPR050071">
    <property type="entry name" value="Dehydroquinate_synthase"/>
</dbReference>
<dbReference type="CDD" id="cd08195">
    <property type="entry name" value="DHQS"/>
    <property type="match status" value="1"/>
</dbReference>
<dbReference type="AlphaFoldDB" id="A0A6J6G4R4"/>
<dbReference type="GO" id="GO:0009073">
    <property type="term" value="P:aromatic amino acid family biosynthetic process"/>
    <property type="evidence" value="ECO:0007669"/>
    <property type="project" value="UniProtKB-KW"/>
</dbReference>
<comment type="cofactor">
    <cofactor evidence="1">
        <name>NAD(+)</name>
        <dbReference type="ChEBI" id="CHEBI:57540"/>
    </cofactor>
</comment>
<evidence type="ECO:0000259" key="6">
    <source>
        <dbReference type="Pfam" id="PF01761"/>
    </source>
</evidence>
<keyword evidence="3" id="KW-0520">NAD</keyword>
<dbReference type="Pfam" id="PF24621">
    <property type="entry name" value="DHQS_C"/>
    <property type="match status" value="1"/>
</dbReference>
<protein>
    <submittedName>
        <fullName evidence="8">Unannotated protein</fullName>
    </submittedName>
</protein>
<keyword evidence="2" id="KW-0028">Amino-acid biosynthesis</keyword>
<evidence type="ECO:0000259" key="7">
    <source>
        <dbReference type="Pfam" id="PF24621"/>
    </source>
</evidence>
<evidence type="ECO:0000256" key="1">
    <source>
        <dbReference type="ARBA" id="ARBA00001911"/>
    </source>
</evidence>
<name>A0A6J6G4R4_9ZZZZ</name>
<dbReference type="PANTHER" id="PTHR43622">
    <property type="entry name" value="3-DEHYDROQUINATE SYNTHASE"/>
    <property type="match status" value="1"/>
</dbReference>
<evidence type="ECO:0000256" key="4">
    <source>
        <dbReference type="ARBA" id="ARBA00023141"/>
    </source>
</evidence>
<evidence type="ECO:0000256" key="2">
    <source>
        <dbReference type="ARBA" id="ARBA00022605"/>
    </source>
</evidence>
<dbReference type="InterPro" id="IPR056179">
    <property type="entry name" value="DHQS_C"/>
</dbReference>
<dbReference type="GO" id="GO:0008652">
    <property type="term" value="P:amino acid biosynthetic process"/>
    <property type="evidence" value="ECO:0007669"/>
    <property type="project" value="UniProtKB-KW"/>
</dbReference>
<evidence type="ECO:0000256" key="5">
    <source>
        <dbReference type="ARBA" id="ARBA00023239"/>
    </source>
</evidence>
<dbReference type="Gene3D" id="1.20.1090.10">
    <property type="entry name" value="Dehydroquinate synthase-like - alpha domain"/>
    <property type="match status" value="1"/>
</dbReference>
<reference evidence="8" key="1">
    <citation type="submission" date="2020-05" db="EMBL/GenBank/DDBJ databases">
        <authorList>
            <person name="Chiriac C."/>
            <person name="Salcher M."/>
            <person name="Ghai R."/>
            <person name="Kavagutti S V."/>
        </authorList>
    </citation>
    <scope>NUCLEOTIDE SEQUENCE</scope>
</reference>
<dbReference type="InterPro" id="IPR030960">
    <property type="entry name" value="DHQS/DOIS_N"/>
</dbReference>
<gene>
    <name evidence="8" type="ORF">UFOPK1835_00077</name>
</gene>
<dbReference type="PANTHER" id="PTHR43622:SF7">
    <property type="entry name" value="3-DEHYDROQUINATE SYNTHASE, CHLOROPLASTIC"/>
    <property type="match status" value="1"/>
</dbReference>
<feature type="domain" description="3-dehydroquinate synthase C-terminal" evidence="7">
    <location>
        <begin position="190"/>
        <end position="300"/>
    </location>
</feature>
<proteinExistence type="predicted"/>
<dbReference type="SUPFAM" id="SSF56796">
    <property type="entry name" value="Dehydroquinate synthase-like"/>
    <property type="match status" value="1"/>
</dbReference>
<dbReference type="GO" id="GO:0003856">
    <property type="term" value="F:3-dehydroquinate synthase activity"/>
    <property type="evidence" value="ECO:0007669"/>
    <property type="project" value="TreeGrafter"/>
</dbReference>
<keyword evidence="5" id="KW-0456">Lyase</keyword>
<sequence>MIIVPVPLADRCYDVYVGAGTRHELAAVIPESARRVAIVTQAGIGVSVDPGREHRVFEMPDGEDAKCMATVEDLCRQFARWGLTRSDVVVAVGGGIVTDTAGFAAASYHRGVPVIHVSTTLLGQIDAAIGGKTGVNLPEGKNLVGAFWQPSAVLCDTEVLATLPPREYRSGLGEMAKYHFLGGGDLDSLPLDERVAACVGIKASVVAGDEREGGARATLNYGHTLAHAIEIAGNHDLRHGEALAIGLIFAAELARGLGRIDDARVAEHRRVVAAYDLPSTLPEGMDNDQLVDLMGRDKKALDGITFVLDGPDGVEITTGVDRRLIDSAIDAVRA</sequence>
<feature type="domain" description="3-dehydroquinate synthase N-terminal" evidence="6">
    <location>
        <begin position="57"/>
        <end position="169"/>
    </location>
</feature>